<gene>
    <name evidence="3" type="ORF">E4U42_003287</name>
</gene>
<dbReference type="AlphaFoldDB" id="A0A8K0J6Z9"/>
<organism evidence="3 4">
    <name type="scientific">Claviceps africana</name>
    <dbReference type="NCBI Taxonomy" id="83212"/>
    <lineage>
        <taxon>Eukaryota</taxon>
        <taxon>Fungi</taxon>
        <taxon>Dikarya</taxon>
        <taxon>Ascomycota</taxon>
        <taxon>Pezizomycotina</taxon>
        <taxon>Sordariomycetes</taxon>
        <taxon>Hypocreomycetidae</taxon>
        <taxon>Hypocreales</taxon>
        <taxon>Clavicipitaceae</taxon>
        <taxon>Claviceps</taxon>
    </lineage>
</organism>
<feature type="compositionally biased region" description="Basic and acidic residues" evidence="1">
    <location>
        <begin position="393"/>
        <end position="407"/>
    </location>
</feature>
<evidence type="ECO:0000313" key="4">
    <source>
        <dbReference type="Proteomes" id="UP000811619"/>
    </source>
</evidence>
<evidence type="ECO:0000256" key="1">
    <source>
        <dbReference type="SAM" id="MobiDB-lite"/>
    </source>
</evidence>
<feature type="signal peptide" evidence="2">
    <location>
        <begin position="1"/>
        <end position="20"/>
    </location>
</feature>
<keyword evidence="2" id="KW-0732">Signal</keyword>
<feature type="region of interest" description="Disordered" evidence="1">
    <location>
        <begin position="388"/>
        <end position="410"/>
    </location>
</feature>
<protein>
    <recommendedName>
        <fullName evidence="5">Cystein rich protein</fullName>
    </recommendedName>
</protein>
<dbReference type="OrthoDB" id="4662630at2759"/>
<evidence type="ECO:0000256" key="2">
    <source>
        <dbReference type="SAM" id="SignalP"/>
    </source>
</evidence>
<feature type="chain" id="PRO_5035480305" description="Cystein rich protein" evidence="2">
    <location>
        <begin position="21"/>
        <end position="438"/>
    </location>
</feature>
<evidence type="ECO:0008006" key="5">
    <source>
        <dbReference type="Google" id="ProtNLM"/>
    </source>
</evidence>
<name>A0A8K0J6Z9_9HYPO</name>
<dbReference type="Proteomes" id="UP000811619">
    <property type="component" value="Unassembled WGS sequence"/>
</dbReference>
<dbReference type="EMBL" id="SRPY01000267">
    <property type="protein sequence ID" value="KAG5926466.1"/>
    <property type="molecule type" value="Genomic_DNA"/>
</dbReference>
<keyword evidence="4" id="KW-1185">Reference proteome</keyword>
<evidence type="ECO:0000313" key="3">
    <source>
        <dbReference type="EMBL" id="KAG5926466.1"/>
    </source>
</evidence>
<reference evidence="3" key="1">
    <citation type="journal article" date="2020" name="bioRxiv">
        <title>Whole genome comparisons of ergot fungi reveals the divergence and evolution of species within the genus Claviceps are the result of varying mechanisms driving genome evolution and host range expansion.</title>
        <authorList>
            <person name="Wyka S.A."/>
            <person name="Mondo S.J."/>
            <person name="Liu M."/>
            <person name="Dettman J."/>
            <person name="Nalam V."/>
            <person name="Broders K.D."/>
        </authorList>
    </citation>
    <scope>NUCLEOTIDE SEQUENCE</scope>
    <source>
        <strain evidence="3">CCC 489</strain>
    </source>
</reference>
<sequence length="438" mass="47044">MKSTRLSLLVMLLRASQLQAKYYKKNIPTFEIGPGAIITGNRIEYIDPDCDPSLECKTTKSCAAAGTAPTLSANKKYFACCAAGQRLLGSPETAFDCCAAGHDLVGSEPNGYHCCPTGFEWDGTLCKEVCKNGKVLVDGKCVCPPGQEEGSDGHCKEKPKPPRCDSGLETGKCYIFKAENGNKLGLRPDNVYYAGPDSMTQRYGKFQLCADDKCTPGQPINPSKQVYIRDTYGDLATGANRGQWLNNAQNGAHIGRTPNFALAGKFSISKWPCGRYCLGGFTAGVGPACPAEIPAMTFYSQDPQMCVAFDFVEVPCDLKNDANNCIWKNGNQCCNKVDCGAKAGQAKSAHQVTNPVPSPRHKLLLAAQVAAALASFFSAAFANGTRGVVSGPEPEHHPPPSKEKDGPDSASESYVFWDALFAHSAGELRPPVLWHDFM</sequence>
<accession>A0A8K0J6Z9</accession>
<proteinExistence type="predicted"/>
<comment type="caution">
    <text evidence="3">The sequence shown here is derived from an EMBL/GenBank/DDBJ whole genome shotgun (WGS) entry which is preliminary data.</text>
</comment>